<dbReference type="Proteomes" id="UP000321638">
    <property type="component" value="Unassembled WGS sequence"/>
</dbReference>
<dbReference type="Gene3D" id="3.30.1330.50">
    <property type="entry name" value="2-C-methyl-D-erythritol 2,4-cyclodiphosphate synthase"/>
    <property type="match status" value="1"/>
</dbReference>
<keyword evidence="5 11" id="KW-0808">Transferase</keyword>
<dbReference type="HAMAP" id="MF_01520">
    <property type="entry name" value="IspDF"/>
    <property type="match status" value="1"/>
</dbReference>
<evidence type="ECO:0000256" key="7">
    <source>
        <dbReference type="ARBA" id="ARBA00022723"/>
    </source>
</evidence>
<comment type="pathway">
    <text evidence="11">Isoprenoid biosynthesis; isopentenyl diphosphate biosynthesis via DXP pathway; isopentenyl diphosphate from 1-deoxy-D-xylulose 5-phosphate: step 2/6.</text>
</comment>
<dbReference type="NCBIfam" id="TIGR00151">
    <property type="entry name" value="ispF"/>
    <property type="match status" value="1"/>
</dbReference>
<feature type="region of interest" description="2-C-methyl-D-erythritol 2,4-cyclodiphosphate synthase" evidence="11">
    <location>
        <begin position="235"/>
        <end position="393"/>
    </location>
</feature>
<sequence length="393" mass="41291">MPRTVALIVAAGRGHRLGGPLPKQYQAIGARSVLRQTLEQFSGHPAVEAVQVVIAAGDRVLYDAQTAGLVLRPACIGGPTRQRSVLNGLEALTDEPPQIVTIHDAARPLVSADVISRTIEAVAASGIAGAVAGVPVADTLKRVEGGRVAATVDRQGLWRAQTPQSFRFAPLLAAHRAVAALGDSDDTALTDDVAVAERAGLEIAMVEGEERNFKITTEDDLARARRELALRRETRMGTGFDVHAFGPGTAVTLCGVEIPYTQGLVGHSDADVALHALTDALLGAVAAGDIGQYFPPSDPQWRNAASERFLRHAAEVVERSGGRIVNVDVTLICEAPRVGPHRDRMRARVAEILGIAAGRVGIKATTTEKLGFTGRGEGIAVQAAATVEVPVED</sequence>
<feature type="binding site" evidence="11">
    <location>
        <position position="243"/>
    </location>
    <ligand>
        <name>a divalent metal cation</name>
        <dbReference type="ChEBI" id="CHEBI:60240"/>
    </ligand>
</feature>
<dbReference type="AlphaFoldDB" id="A0A5C8PF15"/>
<comment type="catalytic activity">
    <reaction evidence="11">
        <text>2-C-methyl-D-erythritol 4-phosphate + CTP + H(+) = 4-CDP-2-C-methyl-D-erythritol + diphosphate</text>
        <dbReference type="Rhea" id="RHEA:13429"/>
        <dbReference type="ChEBI" id="CHEBI:15378"/>
        <dbReference type="ChEBI" id="CHEBI:33019"/>
        <dbReference type="ChEBI" id="CHEBI:37563"/>
        <dbReference type="ChEBI" id="CHEBI:57823"/>
        <dbReference type="ChEBI" id="CHEBI:58262"/>
        <dbReference type="EC" id="2.7.7.60"/>
    </reaction>
</comment>
<dbReference type="OrthoDB" id="9804336at2"/>
<feature type="site" description="Positions MEP for the nucleophilic attack" evidence="11">
    <location>
        <position position="214"/>
    </location>
</feature>
<reference evidence="13 14" key="1">
    <citation type="submission" date="2019-06" db="EMBL/GenBank/DDBJ databases">
        <title>New taxonomy in bacterial strain CC-CFT640, isolated from vineyard.</title>
        <authorList>
            <person name="Lin S.-Y."/>
            <person name="Tsai C.-F."/>
            <person name="Young C.-C."/>
        </authorList>
    </citation>
    <scope>NUCLEOTIDE SEQUENCE [LARGE SCALE GENOMIC DNA]</scope>
    <source>
        <strain evidence="13 14">CC-CFT640</strain>
    </source>
</reference>
<dbReference type="InterPro" id="IPR026596">
    <property type="entry name" value="IspD/F"/>
</dbReference>
<dbReference type="InterPro" id="IPR034683">
    <property type="entry name" value="IspD/TarI"/>
</dbReference>
<feature type="binding site" evidence="11">
    <location>
        <position position="372"/>
    </location>
    <ligand>
        <name>4-CDP-2-C-methyl-D-erythritol 2-phosphate</name>
        <dbReference type="ChEBI" id="CHEBI:57919"/>
    </ligand>
</feature>
<dbReference type="InterPro" id="IPR020555">
    <property type="entry name" value="MECDP_synthase_CS"/>
</dbReference>
<evidence type="ECO:0000259" key="12">
    <source>
        <dbReference type="Pfam" id="PF02542"/>
    </source>
</evidence>
<proteinExistence type="inferred from homology"/>
<dbReference type="HAMAP" id="MF_00107">
    <property type="entry name" value="IspF"/>
    <property type="match status" value="1"/>
</dbReference>
<comment type="similarity">
    <text evidence="4">Belongs to the IspF family.</text>
</comment>
<comment type="cofactor">
    <cofactor evidence="2 11">
        <name>a divalent metal cation</name>
        <dbReference type="ChEBI" id="CHEBI:60240"/>
    </cofactor>
</comment>
<feature type="site" description="Transition state stabilizer" evidence="11">
    <location>
        <position position="366"/>
    </location>
</feature>
<feature type="binding site" evidence="11">
    <location>
        <begin position="241"/>
        <end position="243"/>
    </location>
    <ligand>
        <name>4-CDP-2-C-methyl-D-erythritol 2-phosphate</name>
        <dbReference type="ChEBI" id="CHEBI:57919"/>
    </ligand>
</feature>
<organism evidence="13 14">
    <name type="scientific">Vineibacter terrae</name>
    <dbReference type="NCBI Taxonomy" id="2586908"/>
    <lineage>
        <taxon>Bacteria</taxon>
        <taxon>Pseudomonadati</taxon>
        <taxon>Pseudomonadota</taxon>
        <taxon>Alphaproteobacteria</taxon>
        <taxon>Hyphomicrobiales</taxon>
        <taxon>Vineibacter</taxon>
    </lineage>
</organism>
<evidence type="ECO:0000256" key="8">
    <source>
        <dbReference type="ARBA" id="ARBA00023229"/>
    </source>
</evidence>
<evidence type="ECO:0000256" key="5">
    <source>
        <dbReference type="ARBA" id="ARBA00022679"/>
    </source>
</evidence>
<dbReference type="UniPathway" id="UPA00056">
    <property type="reaction ID" value="UER00093"/>
</dbReference>
<keyword evidence="14" id="KW-1185">Reference proteome</keyword>
<feature type="site" description="Transition state stabilizer" evidence="11">
    <location>
        <position position="16"/>
    </location>
</feature>
<dbReference type="HAMAP" id="MF_00108">
    <property type="entry name" value="IspD"/>
    <property type="match status" value="1"/>
</dbReference>
<feature type="domain" description="2-C-methyl-D-erythritol 2,4-cyclodiphosphate synthase" evidence="12">
    <location>
        <begin position="235"/>
        <end position="387"/>
    </location>
</feature>
<dbReference type="InterPro" id="IPR036571">
    <property type="entry name" value="MECDP_synthase_sf"/>
</dbReference>
<dbReference type="InterPro" id="IPR003526">
    <property type="entry name" value="MECDP_synthase"/>
</dbReference>
<evidence type="ECO:0000256" key="4">
    <source>
        <dbReference type="ARBA" id="ARBA00008480"/>
    </source>
</evidence>
<dbReference type="PANTHER" id="PTHR43181">
    <property type="entry name" value="2-C-METHYL-D-ERYTHRITOL 2,4-CYCLODIPHOSPHATE SYNTHASE, CHLOROPLASTIC"/>
    <property type="match status" value="1"/>
</dbReference>
<dbReference type="EC" id="2.7.7.60" evidence="11"/>
<feature type="site" description="Transition state stabilizer" evidence="11">
    <location>
        <position position="23"/>
    </location>
</feature>
<dbReference type="EMBL" id="VDUZ01000035">
    <property type="protein sequence ID" value="TXL72206.1"/>
    <property type="molecule type" value="Genomic_DNA"/>
</dbReference>
<feature type="region of interest" description="2-C-methyl-D-erythritol 4-phosphate cytidylyltransferase" evidence="11">
    <location>
        <begin position="1"/>
        <end position="234"/>
    </location>
</feature>
<comment type="caution">
    <text evidence="13">The sequence shown here is derived from an EMBL/GenBank/DDBJ whole genome shotgun (WGS) entry which is preliminary data.</text>
</comment>
<dbReference type="SUPFAM" id="SSF53448">
    <property type="entry name" value="Nucleotide-diphospho-sugar transferases"/>
    <property type="match status" value="1"/>
</dbReference>
<keyword evidence="6 11" id="KW-0548">Nucleotidyltransferase</keyword>
<keyword evidence="7 11" id="KW-0479">Metal-binding</keyword>
<evidence type="ECO:0000313" key="14">
    <source>
        <dbReference type="Proteomes" id="UP000321638"/>
    </source>
</evidence>
<dbReference type="GO" id="GO:0050518">
    <property type="term" value="F:2-C-methyl-D-erythritol 4-phosphate cytidylyltransferase activity"/>
    <property type="evidence" value="ECO:0007669"/>
    <property type="project" value="UniProtKB-UniRule"/>
</dbReference>
<dbReference type="GO" id="GO:0019288">
    <property type="term" value="P:isopentenyl diphosphate biosynthetic process, methylerythritol 4-phosphate pathway"/>
    <property type="evidence" value="ECO:0007669"/>
    <property type="project" value="UniProtKB-UniRule"/>
</dbReference>
<feature type="site" description="Transition state stabilizer" evidence="11">
    <location>
        <position position="267"/>
    </location>
</feature>
<accession>A0A5C8PF15</accession>
<protein>
    <recommendedName>
        <fullName evidence="11">Bifunctional enzyme IspD/IspF</fullName>
    </recommendedName>
    <domain>
        <recommendedName>
            <fullName evidence="11">2-C-methyl-D-erythritol 4-phosphate cytidylyltransferase</fullName>
            <ecNumber evidence="11">2.7.7.60</ecNumber>
        </recommendedName>
        <alternativeName>
            <fullName evidence="11">4-diphosphocytidyl-2C-methyl-D-erythritol synthase</fullName>
        </alternativeName>
        <alternativeName>
            <fullName evidence="11">MEP cytidylyltransferase</fullName>
            <shortName evidence="11">MCT</shortName>
        </alternativeName>
    </domain>
    <domain>
        <recommendedName>
            <fullName evidence="11">2-C-methyl-D-erythritol 2,4-cyclodiphosphate synthase</fullName>
            <shortName evidence="11">MECDP-synthase</shortName>
            <shortName evidence="11">MECPP-synthase</shortName>
            <shortName evidence="11">MECPS</shortName>
            <ecNumber evidence="11">4.6.1.12</ecNumber>
        </recommendedName>
    </domain>
</protein>
<feature type="site" description="Positions MEP for the nucleophilic attack" evidence="11">
    <location>
        <position position="154"/>
    </location>
</feature>
<dbReference type="GO" id="GO:0046872">
    <property type="term" value="F:metal ion binding"/>
    <property type="evidence" value="ECO:0007669"/>
    <property type="project" value="UniProtKB-KW"/>
</dbReference>
<evidence type="ECO:0000313" key="13">
    <source>
        <dbReference type="EMBL" id="TXL72206.1"/>
    </source>
</evidence>
<feature type="binding site" evidence="11">
    <location>
        <begin position="365"/>
        <end position="368"/>
    </location>
    <ligand>
        <name>4-CDP-2-C-methyl-D-erythritol 2-phosphate</name>
        <dbReference type="ChEBI" id="CHEBI:57919"/>
    </ligand>
</feature>
<evidence type="ECO:0000256" key="2">
    <source>
        <dbReference type="ARBA" id="ARBA00001968"/>
    </source>
</evidence>
<name>A0A5C8PF15_9HYPH</name>
<dbReference type="CDD" id="cd00554">
    <property type="entry name" value="MECDP_synthase"/>
    <property type="match status" value="1"/>
</dbReference>
<dbReference type="NCBIfam" id="NF006899">
    <property type="entry name" value="PRK09382.1"/>
    <property type="match status" value="1"/>
</dbReference>
<evidence type="ECO:0000256" key="3">
    <source>
        <dbReference type="ARBA" id="ARBA00004709"/>
    </source>
</evidence>
<feature type="binding site" evidence="11">
    <location>
        <begin position="289"/>
        <end position="291"/>
    </location>
    <ligand>
        <name>4-CDP-2-C-methyl-D-erythritol 2-phosphate</name>
        <dbReference type="ChEBI" id="CHEBI:57919"/>
    </ligand>
</feature>
<dbReference type="InterPro" id="IPR029044">
    <property type="entry name" value="Nucleotide-diphossugar_trans"/>
</dbReference>
<dbReference type="Pfam" id="PF01128">
    <property type="entry name" value="IspD"/>
    <property type="match status" value="1"/>
</dbReference>
<dbReference type="PANTHER" id="PTHR43181:SF1">
    <property type="entry name" value="2-C-METHYL-D-ERYTHRITOL 2,4-CYCLODIPHOSPHATE SYNTHASE, CHLOROPLASTIC"/>
    <property type="match status" value="1"/>
</dbReference>
<feature type="binding site" evidence="11">
    <location>
        <position position="241"/>
    </location>
    <ligand>
        <name>a divalent metal cation</name>
        <dbReference type="ChEBI" id="CHEBI:60240"/>
    </ligand>
</feature>
<comment type="catalytic activity">
    <reaction evidence="1 11">
        <text>4-CDP-2-C-methyl-D-erythritol 2-phosphate = 2-C-methyl-D-erythritol 2,4-cyclic diphosphate + CMP</text>
        <dbReference type="Rhea" id="RHEA:23864"/>
        <dbReference type="ChEBI" id="CHEBI:57919"/>
        <dbReference type="ChEBI" id="CHEBI:58483"/>
        <dbReference type="ChEBI" id="CHEBI:60377"/>
        <dbReference type="EC" id="4.6.1.12"/>
    </reaction>
</comment>
<feature type="binding site" evidence="11">
    <location>
        <begin position="267"/>
        <end position="268"/>
    </location>
    <ligand>
        <name>4-CDP-2-C-methyl-D-erythritol 2-phosphate</name>
        <dbReference type="ChEBI" id="CHEBI:57919"/>
    </ligand>
</feature>
<keyword evidence="8 11" id="KW-0414">Isoprene biosynthesis</keyword>
<dbReference type="PROSITE" id="PS01350">
    <property type="entry name" value="ISPF"/>
    <property type="match status" value="1"/>
</dbReference>
<feature type="binding site" evidence="11">
    <location>
        <position position="275"/>
    </location>
    <ligand>
        <name>a divalent metal cation</name>
        <dbReference type="ChEBI" id="CHEBI:60240"/>
    </ligand>
</feature>
<dbReference type="CDD" id="cd02516">
    <property type="entry name" value="CDP-ME_synthetase"/>
    <property type="match status" value="1"/>
</dbReference>
<dbReference type="SUPFAM" id="SSF69765">
    <property type="entry name" value="IpsF-like"/>
    <property type="match status" value="1"/>
</dbReference>
<feature type="binding site" evidence="11">
    <location>
        <position position="375"/>
    </location>
    <ligand>
        <name>4-CDP-2-C-methyl-D-erythritol 2-phosphate</name>
        <dbReference type="ChEBI" id="CHEBI:57919"/>
    </ligand>
</feature>
<evidence type="ECO:0000256" key="10">
    <source>
        <dbReference type="ARBA" id="ARBA00023268"/>
    </source>
</evidence>
<dbReference type="NCBIfam" id="TIGR00453">
    <property type="entry name" value="ispD"/>
    <property type="match status" value="1"/>
</dbReference>
<comment type="similarity">
    <text evidence="11">In the C-terminal section; belongs to the IspF family.</text>
</comment>
<keyword evidence="10 11" id="KW-0511">Multifunctional enzyme</keyword>
<evidence type="ECO:0000256" key="9">
    <source>
        <dbReference type="ARBA" id="ARBA00023239"/>
    </source>
</evidence>
<dbReference type="GO" id="GO:0008685">
    <property type="term" value="F:2-C-methyl-D-erythritol 2,4-cyclodiphosphate synthase activity"/>
    <property type="evidence" value="ECO:0007669"/>
    <property type="project" value="UniProtKB-UniRule"/>
</dbReference>
<dbReference type="Gene3D" id="3.90.550.10">
    <property type="entry name" value="Spore Coat Polysaccharide Biosynthesis Protein SpsA, Chain A"/>
    <property type="match status" value="1"/>
</dbReference>
<evidence type="ECO:0000256" key="6">
    <source>
        <dbReference type="ARBA" id="ARBA00022695"/>
    </source>
</evidence>
<dbReference type="FunFam" id="3.90.550.10:FF:000003">
    <property type="entry name" value="2-C-methyl-D-erythritol 4-phosphate cytidylyltransferase"/>
    <property type="match status" value="1"/>
</dbReference>
<dbReference type="GO" id="GO:0016114">
    <property type="term" value="P:terpenoid biosynthetic process"/>
    <property type="evidence" value="ECO:0007669"/>
    <property type="project" value="InterPro"/>
</dbReference>
<evidence type="ECO:0000256" key="11">
    <source>
        <dbReference type="HAMAP-Rule" id="MF_01520"/>
    </source>
</evidence>
<dbReference type="InterPro" id="IPR001228">
    <property type="entry name" value="IspD"/>
</dbReference>
<gene>
    <name evidence="11" type="primary">ispDF</name>
    <name evidence="13" type="ORF">FHP25_26625</name>
</gene>
<comment type="function">
    <text evidence="11">Bifunctional enzyme that catalyzes the formation of 4-diphosphocytidyl-2-C-methyl-D-erythritol from CTP and 2-C-methyl-D-erythritol 4-phosphate (MEP) (IspD), and catalyzes the conversion of 4-diphosphocytidyl-2-C-methyl-D-erythritol 2-phosphate (CDP-ME2P) to 2-C-methyl-D-erythritol 2,4-cyclodiphosphate (ME-CPP) with a corresponding release of cytidine 5-monophosphate (CMP) (IspF).</text>
</comment>
<dbReference type="EC" id="4.6.1.12" evidence="11"/>
<dbReference type="RefSeq" id="WP_147850027.1">
    <property type="nucleotide sequence ID" value="NZ_VDUZ01000035.1"/>
</dbReference>
<comment type="caution">
    <text evidence="11">Lacks conserved residue(s) required for the propagation of feature annotation.</text>
</comment>
<dbReference type="Pfam" id="PF02542">
    <property type="entry name" value="YgbB"/>
    <property type="match status" value="1"/>
</dbReference>
<comment type="pathway">
    <text evidence="3 11">Isoprenoid biosynthesis; isopentenyl diphosphate biosynthesis via DXP pathway; isopentenyl diphosphate from 1-deoxy-D-xylulose 5-phosphate: step 4/6.</text>
</comment>
<evidence type="ECO:0000256" key="1">
    <source>
        <dbReference type="ARBA" id="ARBA00000200"/>
    </source>
</evidence>
<comment type="similarity">
    <text evidence="11">In the N-terminal section; belongs to the IspD/TarI cytidylyltransferase family. IspD subfamily.</text>
</comment>
<keyword evidence="9 11" id="KW-0456">Lyase</keyword>